<dbReference type="PANTHER" id="PTHR30627:SF26">
    <property type="entry name" value="PENICILLIN-BINDING PROTEIN 2B"/>
    <property type="match status" value="1"/>
</dbReference>
<dbReference type="RefSeq" id="WP_270898395.1">
    <property type="nucleotide sequence ID" value="NZ_JBHSPF010000004.1"/>
</dbReference>
<dbReference type="InterPro" id="IPR005543">
    <property type="entry name" value="PASTA_dom"/>
</dbReference>
<evidence type="ECO:0000313" key="10">
    <source>
        <dbReference type="EMBL" id="MFC5627427.1"/>
    </source>
</evidence>
<dbReference type="SUPFAM" id="SSF56601">
    <property type="entry name" value="beta-lactamase/transpeptidase-like"/>
    <property type="match status" value="1"/>
</dbReference>
<comment type="subcellular location">
    <subcellularLocation>
        <location evidence="1">Membrane</location>
    </subcellularLocation>
</comment>
<feature type="transmembrane region" description="Helical" evidence="8">
    <location>
        <begin position="12"/>
        <end position="32"/>
    </location>
</feature>
<dbReference type="SUPFAM" id="SSF56519">
    <property type="entry name" value="Penicillin binding protein dimerisation domain"/>
    <property type="match status" value="1"/>
</dbReference>
<evidence type="ECO:0000256" key="1">
    <source>
        <dbReference type="ARBA" id="ARBA00004370"/>
    </source>
</evidence>
<proteinExistence type="inferred from homology"/>
<dbReference type="PROSITE" id="PS51178">
    <property type="entry name" value="PASTA"/>
    <property type="match status" value="1"/>
</dbReference>
<comment type="pathway">
    <text evidence="2">Cell wall biogenesis; peptidoglycan biosynthesis.</text>
</comment>
<gene>
    <name evidence="10" type="ORF">ACFPTR_00765</name>
</gene>
<feature type="region of interest" description="Disordered" evidence="7">
    <location>
        <begin position="702"/>
        <end position="727"/>
    </location>
</feature>
<evidence type="ECO:0000256" key="6">
    <source>
        <dbReference type="ARBA" id="ARBA00034000"/>
    </source>
</evidence>
<keyword evidence="8" id="KW-1133">Transmembrane helix</keyword>
<sequence length="727" mass="81103">MKQQRKIIMKRALLLLTTIFFIFLLFSGRIVYIQVGKEVKGHDLEAMGESRWTTSQTLEGKRGTIFDRDGSTLAEEITSYTAYAVLDKEFEGHVEDVEKTAELLAPYIDMEEEKLVELLSRDRFQVELGPGSKFLTLSEKEEIEALELPGIYFRTEPLRYYPKQVFASHVLGYTSKDMSEAHIGLEAGLNEALSPKHGSLSYKRNARGIPLWKKDEIFTEPENGNDVYLTIDTNIQTVLEQAMTEVDKEYQPKKITAIVANAETGEILGMANRPSFNPNEYETITNYTNYAISDRIEPGSTMKMFTLAAAIEEGVYNGNETFQSGTYTIGNTTIGDHNNGVGWGTITYDEGLQRSSNVAFAKLALEKLTPERFYDYLKAFQFHEKTGIDLPHEATSTILDMKNINAAVTSYGQGSVFTPIQLVQAATAIANDGKMMKPYVIDKMYNPNTSEYQYVAEPEVAGSPISEETAKIVREKLEQVIIGEHGTGKSYYIEGLDVAGKTGTAQISNPNGRGYLSGRNQNIFSFLGMAPVDDPKIIVYVAVDRPQLPADETGSAPVSKIFNPVMKQSLSYMNLSLSEEEGGQIYEDSGMNIDHYVQRETQEVSTSLQEVGLKPIIIGNGNKIVAQFPEAGAPLVFGEKVFLLTNGERTMPNMTGWSLRDVKRLGDLLNVRVDHLGSGYVTDQNIEPGSIVQENDFITVELQEPEKLREEAENDEDENEEEKKETN</sequence>
<dbReference type="SUPFAM" id="SSF54184">
    <property type="entry name" value="Penicillin-binding protein 2x (pbp-2x), c-terminal domain"/>
    <property type="match status" value="2"/>
</dbReference>
<evidence type="ECO:0000256" key="3">
    <source>
        <dbReference type="ARBA" id="ARBA00007171"/>
    </source>
</evidence>
<dbReference type="Pfam" id="PF03793">
    <property type="entry name" value="PASTA"/>
    <property type="match status" value="1"/>
</dbReference>
<keyword evidence="5 8" id="KW-0472">Membrane</keyword>
<keyword evidence="8" id="KW-0812">Transmembrane</keyword>
<dbReference type="Gene3D" id="3.90.1310.10">
    <property type="entry name" value="Penicillin-binding protein 2a (Domain 2)"/>
    <property type="match status" value="1"/>
</dbReference>
<dbReference type="EMBL" id="JBHSPF010000004">
    <property type="protein sequence ID" value="MFC5627427.1"/>
    <property type="molecule type" value="Genomic_DNA"/>
</dbReference>
<dbReference type="CDD" id="cd06576">
    <property type="entry name" value="PASTA_Pbp2x-like_1"/>
    <property type="match status" value="1"/>
</dbReference>
<evidence type="ECO:0000256" key="7">
    <source>
        <dbReference type="SAM" id="MobiDB-lite"/>
    </source>
</evidence>
<keyword evidence="11" id="KW-1185">Reference proteome</keyword>
<dbReference type="Gene3D" id="3.40.710.10">
    <property type="entry name" value="DD-peptidase/beta-lactamase superfamily"/>
    <property type="match status" value="1"/>
</dbReference>
<comment type="caution">
    <text evidence="10">The sequence shown here is derived from an EMBL/GenBank/DDBJ whole genome shotgun (WGS) entry which is preliminary data.</text>
</comment>
<protein>
    <recommendedName>
        <fullName evidence="4">serine-type D-Ala-D-Ala carboxypeptidase</fullName>
        <ecNumber evidence="4">3.4.16.4</ecNumber>
    </recommendedName>
</protein>
<feature type="domain" description="PASTA" evidence="9">
    <location>
        <begin position="647"/>
        <end position="704"/>
    </location>
</feature>
<organism evidence="10 11">
    <name type="scientific">Aliibacillus thermotolerans</name>
    <dbReference type="NCBI Taxonomy" id="1834418"/>
    <lineage>
        <taxon>Bacteria</taxon>
        <taxon>Bacillati</taxon>
        <taxon>Bacillota</taxon>
        <taxon>Bacilli</taxon>
        <taxon>Bacillales</taxon>
        <taxon>Bacillaceae</taxon>
        <taxon>Aliibacillus</taxon>
    </lineage>
</organism>
<dbReference type="InterPro" id="IPR036138">
    <property type="entry name" value="PBP_dimer_sf"/>
</dbReference>
<dbReference type="Pfam" id="PF00905">
    <property type="entry name" value="Transpeptidase"/>
    <property type="match status" value="1"/>
</dbReference>
<dbReference type="PANTHER" id="PTHR30627">
    <property type="entry name" value="PEPTIDOGLYCAN D,D-TRANSPEPTIDASE"/>
    <property type="match status" value="1"/>
</dbReference>
<evidence type="ECO:0000256" key="5">
    <source>
        <dbReference type="ARBA" id="ARBA00023136"/>
    </source>
</evidence>
<evidence type="ECO:0000256" key="2">
    <source>
        <dbReference type="ARBA" id="ARBA00004752"/>
    </source>
</evidence>
<accession>A0ABW0U1T1</accession>
<dbReference type="Pfam" id="PF03717">
    <property type="entry name" value="PBP_dimer"/>
    <property type="match status" value="1"/>
</dbReference>
<evidence type="ECO:0000313" key="11">
    <source>
        <dbReference type="Proteomes" id="UP001596143"/>
    </source>
</evidence>
<dbReference type="Gene3D" id="3.30.70.2110">
    <property type="match status" value="1"/>
</dbReference>
<evidence type="ECO:0000259" key="9">
    <source>
        <dbReference type="PROSITE" id="PS51178"/>
    </source>
</evidence>
<dbReference type="InterPro" id="IPR050515">
    <property type="entry name" value="Beta-lactam/transpept"/>
</dbReference>
<dbReference type="InterPro" id="IPR005311">
    <property type="entry name" value="PBP_dimer"/>
</dbReference>
<dbReference type="EC" id="3.4.16.4" evidence="4"/>
<dbReference type="SMART" id="SM00740">
    <property type="entry name" value="PASTA"/>
    <property type="match status" value="2"/>
</dbReference>
<comment type="similarity">
    <text evidence="3">Belongs to the transpeptidase family.</text>
</comment>
<evidence type="ECO:0000256" key="8">
    <source>
        <dbReference type="SAM" id="Phobius"/>
    </source>
</evidence>
<dbReference type="Proteomes" id="UP001596143">
    <property type="component" value="Unassembled WGS sequence"/>
</dbReference>
<name>A0ABW0U1T1_9BACI</name>
<dbReference type="InterPro" id="IPR012338">
    <property type="entry name" value="Beta-lactam/transpept-like"/>
</dbReference>
<reference evidence="11" key="1">
    <citation type="journal article" date="2019" name="Int. J. Syst. Evol. Microbiol.">
        <title>The Global Catalogue of Microorganisms (GCM) 10K type strain sequencing project: providing services to taxonomists for standard genome sequencing and annotation.</title>
        <authorList>
            <consortium name="The Broad Institute Genomics Platform"/>
            <consortium name="The Broad Institute Genome Sequencing Center for Infectious Disease"/>
            <person name="Wu L."/>
            <person name="Ma J."/>
        </authorList>
    </citation>
    <scope>NUCLEOTIDE SEQUENCE [LARGE SCALE GENOMIC DNA]</scope>
    <source>
        <strain evidence="11">CGMCC 1.15790</strain>
    </source>
</reference>
<comment type="catalytic activity">
    <reaction evidence="6">
        <text>Preferential cleavage: (Ac)2-L-Lys-D-Ala-|-D-Ala. Also transpeptidation of peptidyl-alanyl moieties that are N-acyl substituents of D-alanine.</text>
        <dbReference type="EC" id="3.4.16.4"/>
    </reaction>
</comment>
<evidence type="ECO:0000256" key="4">
    <source>
        <dbReference type="ARBA" id="ARBA00012448"/>
    </source>
</evidence>
<dbReference type="InterPro" id="IPR001460">
    <property type="entry name" value="PCN-bd_Tpept"/>
</dbReference>
<dbReference type="CDD" id="cd06575">
    <property type="entry name" value="PASTA_Pbp2x-like_2"/>
    <property type="match status" value="1"/>
</dbReference>